<feature type="transmembrane region" description="Helical" evidence="8">
    <location>
        <begin position="384"/>
        <end position="401"/>
    </location>
</feature>
<dbReference type="InterPro" id="IPR003663">
    <property type="entry name" value="Sugar/inositol_transpt"/>
</dbReference>
<feature type="transmembrane region" description="Helical" evidence="8">
    <location>
        <begin position="311"/>
        <end position="333"/>
    </location>
</feature>
<comment type="similarity">
    <text evidence="2 7">Belongs to the major facilitator superfamily. Sugar transporter (TC 2.A.1.1) family.</text>
</comment>
<dbReference type="NCBIfam" id="TIGR00879">
    <property type="entry name" value="SP"/>
    <property type="match status" value="1"/>
</dbReference>
<evidence type="ECO:0000259" key="9">
    <source>
        <dbReference type="PROSITE" id="PS50850"/>
    </source>
</evidence>
<feature type="domain" description="Major facilitator superfamily (MFS) profile" evidence="9">
    <location>
        <begin position="10"/>
        <end position="429"/>
    </location>
</feature>
<evidence type="ECO:0000256" key="8">
    <source>
        <dbReference type="SAM" id="Phobius"/>
    </source>
</evidence>
<protein>
    <submittedName>
        <fullName evidence="11">Sugar porter family MFS transporter</fullName>
    </submittedName>
</protein>
<keyword evidence="5 8" id="KW-1133">Transmembrane helix</keyword>
<keyword evidence="6 8" id="KW-0472">Membrane</keyword>
<dbReference type="GO" id="GO:0016020">
    <property type="term" value="C:membrane"/>
    <property type="evidence" value="ECO:0007669"/>
    <property type="project" value="UniProtKB-SubCell"/>
</dbReference>
<dbReference type="KEGG" id="epl:P4G45_02160"/>
<accession>A0AAU7CY23</accession>
<feature type="transmembrane region" description="Helical" evidence="8">
    <location>
        <begin position="76"/>
        <end position="95"/>
    </location>
</feature>
<feature type="transmembrane region" description="Helical" evidence="8">
    <location>
        <begin position="246"/>
        <end position="267"/>
    </location>
</feature>
<proteinExistence type="inferred from homology"/>
<feature type="transmembrane region" description="Helical" evidence="8">
    <location>
        <begin position="339"/>
        <end position="363"/>
    </location>
</feature>
<feature type="transmembrane region" description="Helical" evidence="8">
    <location>
        <begin position="134"/>
        <end position="156"/>
    </location>
</feature>
<evidence type="ECO:0000256" key="6">
    <source>
        <dbReference type="ARBA" id="ARBA00023136"/>
    </source>
</evidence>
<evidence type="ECO:0000256" key="3">
    <source>
        <dbReference type="ARBA" id="ARBA00022448"/>
    </source>
</evidence>
<feature type="transmembrane region" description="Helical" evidence="8">
    <location>
        <begin position="287"/>
        <end position="304"/>
    </location>
</feature>
<dbReference type="PROSITE" id="PS00216">
    <property type="entry name" value="SUGAR_TRANSPORT_1"/>
    <property type="match status" value="1"/>
</dbReference>
<evidence type="ECO:0000313" key="11">
    <source>
        <dbReference type="EMBL" id="XBH13981.1"/>
    </source>
</evidence>
<dbReference type="PROSITE" id="PS00217">
    <property type="entry name" value="SUGAR_TRANSPORT_2"/>
    <property type="match status" value="1"/>
</dbReference>
<dbReference type="RefSeq" id="WP_348268058.1">
    <property type="nucleotide sequence ID" value="NZ_CP121194.1"/>
</dbReference>
<dbReference type="EMBL" id="CP121195">
    <property type="protein sequence ID" value="XBH13981.1"/>
    <property type="molecule type" value="Genomic_DNA"/>
</dbReference>
<organism evidence="11">
    <name type="scientific">Edaphobacter paludis</name>
    <dbReference type="NCBI Taxonomy" id="3035702"/>
    <lineage>
        <taxon>Bacteria</taxon>
        <taxon>Pseudomonadati</taxon>
        <taxon>Acidobacteriota</taxon>
        <taxon>Terriglobia</taxon>
        <taxon>Terriglobales</taxon>
        <taxon>Acidobacteriaceae</taxon>
        <taxon>Edaphobacter</taxon>
    </lineage>
</organism>
<gene>
    <name evidence="10" type="ORF">P4G45_02160</name>
    <name evidence="11" type="ORF">P8936_02125</name>
</gene>
<evidence type="ECO:0000256" key="7">
    <source>
        <dbReference type="RuleBase" id="RU003346"/>
    </source>
</evidence>
<evidence type="ECO:0000313" key="10">
    <source>
        <dbReference type="EMBL" id="XBH10552.1"/>
    </source>
</evidence>
<dbReference type="InterPro" id="IPR005829">
    <property type="entry name" value="Sugar_transporter_CS"/>
</dbReference>
<reference evidence="11" key="1">
    <citation type="submission" date="2023-03" db="EMBL/GenBank/DDBJ databases">
        <title>Edaphobacter sp.</title>
        <authorList>
            <person name="Huber K.J."/>
            <person name="Papendorf J."/>
            <person name="Pilke C."/>
            <person name="Bunk B."/>
            <person name="Sproeer C."/>
            <person name="Pester M."/>
        </authorList>
    </citation>
    <scope>NUCLEOTIDE SEQUENCE</scope>
    <source>
        <strain evidence="10">DSM 109919</strain>
        <strain evidence="11">DSM 109920</strain>
    </source>
</reference>
<evidence type="ECO:0000256" key="1">
    <source>
        <dbReference type="ARBA" id="ARBA00004141"/>
    </source>
</evidence>
<accession>A0AAU7DB08</accession>
<dbReference type="InterPro" id="IPR050814">
    <property type="entry name" value="Myo-inositol_Transporter"/>
</dbReference>
<dbReference type="Pfam" id="PF00083">
    <property type="entry name" value="Sugar_tr"/>
    <property type="match status" value="1"/>
</dbReference>
<dbReference type="PROSITE" id="PS50850">
    <property type="entry name" value="MFS"/>
    <property type="match status" value="1"/>
</dbReference>
<keyword evidence="4 8" id="KW-0812">Transmembrane</keyword>
<dbReference type="InterPro" id="IPR020846">
    <property type="entry name" value="MFS_dom"/>
</dbReference>
<dbReference type="AlphaFoldDB" id="A0AAU7DB08"/>
<dbReference type="InterPro" id="IPR005828">
    <property type="entry name" value="MFS_sugar_transport-like"/>
</dbReference>
<dbReference type="SUPFAM" id="SSF103473">
    <property type="entry name" value="MFS general substrate transporter"/>
    <property type="match status" value="1"/>
</dbReference>
<feature type="transmembrane region" description="Helical" evidence="8">
    <location>
        <begin position="168"/>
        <end position="187"/>
    </location>
</feature>
<dbReference type="InterPro" id="IPR036259">
    <property type="entry name" value="MFS_trans_sf"/>
</dbReference>
<dbReference type="PANTHER" id="PTHR48020">
    <property type="entry name" value="PROTON MYO-INOSITOL COTRANSPORTER"/>
    <property type="match status" value="1"/>
</dbReference>
<dbReference type="PANTHER" id="PTHR48020:SF12">
    <property type="entry name" value="PROTON MYO-INOSITOL COTRANSPORTER"/>
    <property type="match status" value="1"/>
</dbReference>
<dbReference type="Gene3D" id="1.20.1250.20">
    <property type="entry name" value="MFS general substrate transporter like domains"/>
    <property type="match status" value="1"/>
</dbReference>
<dbReference type="EMBL" id="CP121194">
    <property type="protein sequence ID" value="XBH10552.1"/>
    <property type="molecule type" value="Genomic_DNA"/>
</dbReference>
<evidence type="ECO:0000256" key="4">
    <source>
        <dbReference type="ARBA" id="ARBA00022692"/>
    </source>
</evidence>
<evidence type="ECO:0000256" key="5">
    <source>
        <dbReference type="ARBA" id="ARBA00022989"/>
    </source>
</evidence>
<evidence type="ECO:0000256" key="2">
    <source>
        <dbReference type="ARBA" id="ARBA00010992"/>
    </source>
</evidence>
<feature type="transmembrane region" description="Helical" evidence="8">
    <location>
        <begin position="45"/>
        <end position="64"/>
    </location>
</feature>
<comment type="subcellular location">
    <subcellularLocation>
        <location evidence="1">Membrane</location>
        <topology evidence="1">Multi-pass membrane protein</topology>
    </subcellularLocation>
</comment>
<dbReference type="GO" id="GO:0022857">
    <property type="term" value="F:transmembrane transporter activity"/>
    <property type="evidence" value="ECO:0007669"/>
    <property type="project" value="InterPro"/>
</dbReference>
<sequence length="457" mass="49644">MQITGKLLRSTVVGALGGLLFGFDTVVISGTTGQLQRVFHLTPETLGLTVSIALWGTVLGCIAAGPVGQRFGGRNVLRVLAVLYVVSALGCAFAWSWPALMIARFVGGVAIGGSSVLGPVYIAELAPAEWRGRLVGAFQINIVIGILVAYISNWYIATLNLGATEWRWELGVALVPAVLFFFMLFTIPQSSRFLITQNSLEDALSVIRQMGSADPQRELEDIRSSIRHERQEAAAPLFTRSLRLPIFLAVSIGLFNQLSGINAILYYANDIFSAAGLSRVSSFSQSIFIGLSNLVATFIAMALIDKLGRKTLLLIGSVGTFSCLLGVALLFHSGMHPTWIVWLLVAFIGFFALSQGAVIWVYIAEVFPTLVRSKGQSLGSGSHWVMNAIVSGLFPWVVAHYSRATPFYFFATMCALQFFVVLFVYPETKGATLEQLQQRLESPDSREPVTEVRSASC</sequence>
<keyword evidence="3 7" id="KW-0813">Transport</keyword>
<feature type="transmembrane region" description="Helical" evidence="8">
    <location>
        <begin position="101"/>
        <end position="122"/>
    </location>
</feature>
<name>A0AAU7DB08_9BACT</name>
<feature type="transmembrane region" description="Helical" evidence="8">
    <location>
        <begin position="407"/>
        <end position="425"/>
    </location>
</feature>
<dbReference type="PRINTS" id="PR00171">
    <property type="entry name" value="SUGRTRNSPORT"/>
</dbReference>